<accession>A0ABR0B8W6</accession>
<dbReference type="SUPFAM" id="SSF46626">
    <property type="entry name" value="Cytochrome c"/>
    <property type="match status" value="2"/>
</dbReference>
<feature type="domain" description="Cytochrome c" evidence="8">
    <location>
        <begin position="135"/>
        <end position="234"/>
    </location>
</feature>
<comment type="caution">
    <text evidence="9">The sequence shown here is derived from an EMBL/GenBank/DDBJ whole genome shotgun (WGS) entry which is preliminary data.</text>
</comment>
<evidence type="ECO:0000256" key="3">
    <source>
        <dbReference type="ARBA" id="ARBA00022617"/>
    </source>
</evidence>
<dbReference type="InterPro" id="IPR009056">
    <property type="entry name" value="Cyt_c-like_dom"/>
</dbReference>
<dbReference type="PROSITE" id="PS51007">
    <property type="entry name" value="CYTC"/>
    <property type="match status" value="3"/>
</dbReference>
<evidence type="ECO:0000256" key="1">
    <source>
        <dbReference type="ARBA" id="ARBA00002555"/>
    </source>
</evidence>
<feature type="region of interest" description="Disordered" evidence="7">
    <location>
        <begin position="318"/>
        <end position="364"/>
    </location>
</feature>
<evidence type="ECO:0000256" key="7">
    <source>
        <dbReference type="SAM" id="MobiDB-lite"/>
    </source>
</evidence>
<evidence type="ECO:0000256" key="5">
    <source>
        <dbReference type="ARBA" id="ARBA00023004"/>
    </source>
</evidence>
<dbReference type="Proteomes" id="UP001234178">
    <property type="component" value="Unassembled WGS sequence"/>
</dbReference>
<evidence type="ECO:0000313" key="10">
    <source>
        <dbReference type="Proteomes" id="UP001234178"/>
    </source>
</evidence>
<feature type="domain" description="Cytochrome c" evidence="8">
    <location>
        <begin position="254"/>
        <end position="379"/>
    </location>
</feature>
<feature type="domain" description="Cytochrome c" evidence="8">
    <location>
        <begin position="8"/>
        <end position="127"/>
    </location>
</feature>
<comment type="similarity">
    <text evidence="2">Belongs to the cytochrome c family.</text>
</comment>
<dbReference type="SUPFAM" id="SSF48695">
    <property type="entry name" value="Multiheme cytochromes"/>
    <property type="match status" value="1"/>
</dbReference>
<dbReference type="EMBL" id="JAOYFB010000041">
    <property type="protein sequence ID" value="KAK4045026.1"/>
    <property type="molecule type" value="Genomic_DNA"/>
</dbReference>
<evidence type="ECO:0000259" key="8">
    <source>
        <dbReference type="PROSITE" id="PS51007"/>
    </source>
</evidence>
<evidence type="ECO:0000256" key="2">
    <source>
        <dbReference type="ARBA" id="ARBA00006488"/>
    </source>
</evidence>
<gene>
    <name evidence="9" type="ORF">OUZ56_032434</name>
</gene>
<sequence length="466" mass="49945">MAPPEPLGDSVRGHAAIEKYECNRCHAVEGIVAAAPQKHCVSCHTEIVEGRFVAKDPAKTAEWKTSVRDLDVAPSLIAVGKRLRGSAVVDYLMLPHDLRPNLAANMPRLGLSRSEARDIAAYLGVTSEEDVVPSGDSAAGRKAMESKGCGACHAFSGVAALPATPPAEPLSAKDFSVGKRLAPDLRFARDRMTFSKMVSWLRDPRGTKPDTKMPSIPLSEEEARDIASYLVNAKLEVQTPGPFRRLPPLERKVTYAEVDAKVFHKTCWHCHAEPDYAIGDGGPGNSGGFGFPARKLNLASYEGVAAGIVDDKGERTSISACRNEPTSPPAVSSPTVESSAPPNTTPPAVTAVATPTPTAAGSGTPEAVPAIRMFEATEQGDLFATIRAARLRAVEGKRVLVVYVGASWCPPCKRQDCRDRVRLKVHSVFALPTGDGKRGDSFEIKRTDAKAQDELLEKLGAWRPKK</sequence>
<comment type="function">
    <text evidence="1">Electron carrier protein. The oxidized form of the cytochrome c heme group can accept an electron from the heme group of the cytochrome c1 subunit of cytochrome reductase. Cytochrome c then transfers this electron to the cytochrome oxidase complex, the final protein carrier in the mitochondrial electron-transport chain.</text>
</comment>
<keyword evidence="5 6" id="KW-0408">Iron</keyword>
<feature type="compositionally biased region" description="Low complexity" evidence="7">
    <location>
        <begin position="329"/>
        <end position="364"/>
    </location>
</feature>
<reference evidence="9 10" key="1">
    <citation type="journal article" date="2023" name="Nucleic Acids Res.">
        <title>The hologenome of Daphnia magna reveals possible DNA methylation and microbiome-mediated evolution of the host genome.</title>
        <authorList>
            <person name="Chaturvedi A."/>
            <person name="Li X."/>
            <person name="Dhandapani V."/>
            <person name="Marshall H."/>
            <person name="Kissane S."/>
            <person name="Cuenca-Cambronero M."/>
            <person name="Asole G."/>
            <person name="Calvet F."/>
            <person name="Ruiz-Romero M."/>
            <person name="Marangio P."/>
            <person name="Guigo R."/>
            <person name="Rago D."/>
            <person name="Mirbahai L."/>
            <person name="Eastwood N."/>
            <person name="Colbourne J.K."/>
            <person name="Zhou J."/>
            <person name="Mallon E."/>
            <person name="Orsini L."/>
        </authorList>
    </citation>
    <scope>NUCLEOTIDE SEQUENCE [LARGE SCALE GENOMIC DNA]</scope>
    <source>
        <strain evidence="9">LRV0_1</strain>
    </source>
</reference>
<dbReference type="InterPro" id="IPR036909">
    <property type="entry name" value="Cyt_c-like_dom_sf"/>
</dbReference>
<dbReference type="Gene3D" id="1.10.760.10">
    <property type="entry name" value="Cytochrome c-like domain"/>
    <property type="match status" value="2"/>
</dbReference>
<evidence type="ECO:0000256" key="4">
    <source>
        <dbReference type="ARBA" id="ARBA00022723"/>
    </source>
</evidence>
<keyword evidence="3 6" id="KW-0349">Heme</keyword>
<name>A0ABR0B8W6_9CRUS</name>
<proteinExistence type="inferred from homology"/>
<keyword evidence="10" id="KW-1185">Reference proteome</keyword>
<evidence type="ECO:0000313" key="9">
    <source>
        <dbReference type="EMBL" id="KAK4045026.1"/>
    </source>
</evidence>
<organism evidence="9 10">
    <name type="scientific">Daphnia magna</name>
    <dbReference type="NCBI Taxonomy" id="35525"/>
    <lineage>
        <taxon>Eukaryota</taxon>
        <taxon>Metazoa</taxon>
        <taxon>Ecdysozoa</taxon>
        <taxon>Arthropoda</taxon>
        <taxon>Crustacea</taxon>
        <taxon>Branchiopoda</taxon>
        <taxon>Diplostraca</taxon>
        <taxon>Cladocera</taxon>
        <taxon>Anomopoda</taxon>
        <taxon>Daphniidae</taxon>
        <taxon>Daphnia</taxon>
    </lineage>
</organism>
<protein>
    <recommendedName>
        <fullName evidence="8">Cytochrome c domain-containing protein</fullName>
    </recommendedName>
</protein>
<dbReference type="InterPro" id="IPR036280">
    <property type="entry name" value="Multihaem_cyt_sf"/>
</dbReference>
<dbReference type="CDD" id="cd02947">
    <property type="entry name" value="TRX_family"/>
    <property type="match status" value="1"/>
</dbReference>
<evidence type="ECO:0000256" key="6">
    <source>
        <dbReference type="PROSITE-ProRule" id="PRU00433"/>
    </source>
</evidence>
<keyword evidence="4 6" id="KW-0479">Metal-binding</keyword>
<dbReference type="Pfam" id="PF00034">
    <property type="entry name" value="Cytochrom_C"/>
    <property type="match status" value="1"/>
</dbReference>